<organism evidence="3 4">
    <name type="scientific">Pagothenia borchgrevinki</name>
    <name type="common">Bald rockcod</name>
    <name type="synonym">Trematomus borchgrevinki</name>
    <dbReference type="NCBI Taxonomy" id="8213"/>
    <lineage>
        <taxon>Eukaryota</taxon>
        <taxon>Metazoa</taxon>
        <taxon>Chordata</taxon>
        <taxon>Craniata</taxon>
        <taxon>Vertebrata</taxon>
        <taxon>Euteleostomi</taxon>
        <taxon>Actinopterygii</taxon>
        <taxon>Neopterygii</taxon>
        <taxon>Teleostei</taxon>
        <taxon>Neoteleostei</taxon>
        <taxon>Acanthomorphata</taxon>
        <taxon>Eupercaria</taxon>
        <taxon>Perciformes</taxon>
        <taxon>Notothenioidei</taxon>
        <taxon>Nototheniidae</taxon>
        <taxon>Pagothenia</taxon>
    </lineage>
</organism>
<name>A0ABD2H4L7_PAGBO</name>
<reference evidence="3 4" key="1">
    <citation type="journal article" date="2022" name="G3 (Bethesda)">
        <title>Evaluating Illumina-, Nanopore-, and PacBio-based genome assembly strategies with the bald notothen, Trematomus borchgrevinki.</title>
        <authorList>
            <person name="Rayamajhi N."/>
            <person name="Cheng C.C."/>
            <person name="Catchen J.M."/>
        </authorList>
    </citation>
    <scope>NUCLEOTIDE SEQUENCE [LARGE SCALE GENOMIC DNA]</scope>
    <source>
        <strain evidence="3">AGRC-2024</strain>
    </source>
</reference>
<feature type="region of interest" description="Disordered" evidence="1">
    <location>
        <begin position="27"/>
        <end position="47"/>
    </location>
</feature>
<keyword evidence="4" id="KW-1185">Reference proteome</keyword>
<proteinExistence type="predicted"/>
<dbReference type="EMBL" id="JBIYXZ010002073">
    <property type="protein sequence ID" value="KAL3060333.1"/>
    <property type="molecule type" value="Genomic_DNA"/>
</dbReference>
<dbReference type="InterPro" id="IPR000938">
    <property type="entry name" value="CAP-Gly_domain"/>
</dbReference>
<sequence>MAVGKHNGTVQGRVYFRCPPGHGVFVKPSRLNRGPPSMDTEPQTLIR</sequence>
<feature type="domain" description="CAP-Gly" evidence="2">
    <location>
        <begin position="1"/>
        <end position="27"/>
    </location>
</feature>
<protein>
    <recommendedName>
        <fullName evidence="2">CAP-Gly domain-containing protein</fullName>
    </recommendedName>
</protein>
<dbReference type="Pfam" id="PF01302">
    <property type="entry name" value="CAP_GLY"/>
    <property type="match status" value="1"/>
</dbReference>
<evidence type="ECO:0000256" key="1">
    <source>
        <dbReference type="SAM" id="MobiDB-lite"/>
    </source>
</evidence>
<gene>
    <name evidence="3" type="ORF">OYC64_014822</name>
</gene>
<dbReference type="AlphaFoldDB" id="A0ABD2H4L7"/>
<dbReference type="PROSITE" id="PS50245">
    <property type="entry name" value="CAP_GLY_2"/>
    <property type="match status" value="1"/>
</dbReference>
<evidence type="ECO:0000259" key="2">
    <source>
        <dbReference type="PROSITE" id="PS50245"/>
    </source>
</evidence>
<accession>A0ABD2H4L7</accession>
<dbReference type="InterPro" id="IPR036859">
    <property type="entry name" value="CAP-Gly_dom_sf"/>
</dbReference>
<dbReference type="Gene3D" id="2.30.30.190">
    <property type="entry name" value="CAP Gly-rich-like domain"/>
    <property type="match status" value="1"/>
</dbReference>
<evidence type="ECO:0000313" key="3">
    <source>
        <dbReference type="EMBL" id="KAL3060333.1"/>
    </source>
</evidence>
<reference evidence="3 4" key="2">
    <citation type="journal article" date="2024" name="G3 (Bethesda)">
        <title>The genome of the cryopelagic Antarctic bald notothen, Trematomus borchgrevinki.</title>
        <authorList>
            <person name="Rayamajhi N."/>
            <person name="Rivera-Colon A.G."/>
            <person name="Minhas B.F."/>
            <person name="Cheng C.C."/>
            <person name="Catchen J.M."/>
        </authorList>
    </citation>
    <scope>NUCLEOTIDE SEQUENCE [LARGE SCALE GENOMIC DNA]</scope>
    <source>
        <strain evidence="3">AGRC-2024</strain>
    </source>
</reference>
<dbReference type="SUPFAM" id="SSF74924">
    <property type="entry name" value="Cap-Gly domain"/>
    <property type="match status" value="1"/>
</dbReference>
<dbReference type="Proteomes" id="UP001619887">
    <property type="component" value="Unassembled WGS sequence"/>
</dbReference>
<comment type="caution">
    <text evidence="3">The sequence shown here is derived from an EMBL/GenBank/DDBJ whole genome shotgun (WGS) entry which is preliminary data.</text>
</comment>
<evidence type="ECO:0000313" key="4">
    <source>
        <dbReference type="Proteomes" id="UP001619887"/>
    </source>
</evidence>